<keyword evidence="1" id="KW-0812">Transmembrane</keyword>
<proteinExistence type="predicted"/>
<reference evidence="2 3" key="1">
    <citation type="submission" date="2017-11" db="EMBL/GenBank/DDBJ databases">
        <title>The complete genome sequence and comparative genome analysis of Yersinia enterocolitica strain LC20.</title>
        <authorList>
            <person name="Shi G."/>
            <person name="Su M."/>
            <person name="Liang J."/>
            <person name="Gu W."/>
            <person name="Xiao Y."/>
            <person name="Zhang Z."/>
            <person name="Qiu H."/>
            <person name="Duan R."/>
            <person name="Zhang Z."/>
            <person name="Li Y."/>
            <person name="Zhang X."/>
            <person name="Ling Y."/>
            <person name="Song L."/>
            <person name="Chen M."/>
            <person name="Zhao Y."/>
            <person name="Wu J."/>
            <person name="Jing H."/>
            <person name="Xiao J."/>
            <person name="Wang X."/>
        </authorList>
    </citation>
    <scope>NUCLEOTIDE SEQUENCE [LARGE SCALE GENOMIC DNA]</scope>
    <source>
        <strain evidence="2 3">LC20</strain>
    </source>
</reference>
<dbReference type="EMBL" id="CP007448">
    <property type="protein sequence ID" value="AHM75477.1"/>
    <property type="molecule type" value="Genomic_DNA"/>
</dbReference>
<evidence type="ECO:0000256" key="1">
    <source>
        <dbReference type="SAM" id="Phobius"/>
    </source>
</evidence>
<dbReference type="KEGG" id="yel:LC20_04224"/>
<dbReference type="AlphaFoldDB" id="A0A7U4GHK0"/>
<dbReference type="Proteomes" id="UP000230961">
    <property type="component" value="Chromosome"/>
</dbReference>
<evidence type="ECO:0000313" key="3">
    <source>
        <dbReference type="Proteomes" id="UP000230961"/>
    </source>
</evidence>
<evidence type="ECO:0000313" key="2">
    <source>
        <dbReference type="EMBL" id="AHM75477.1"/>
    </source>
</evidence>
<organism evidence="2 3">
    <name type="scientific">Yersinia enterocolitica LC20</name>
    <dbReference type="NCBI Taxonomy" id="1443113"/>
    <lineage>
        <taxon>Bacteria</taxon>
        <taxon>Pseudomonadati</taxon>
        <taxon>Pseudomonadota</taxon>
        <taxon>Gammaproteobacteria</taxon>
        <taxon>Enterobacterales</taxon>
        <taxon>Yersiniaceae</taxon>
        <taxon>Yersinia</taxon>
    </lineage>
</organism>
<protein>
    <submittedName>
        <fullName evidence="2">DNA gyrase</fullName>
    </submittedName>
</protein>
<keyword evidence="1" id="KW-1133">Transmembrane helix</keyword>
<sequence length="269" mass="30423">MNWMEVLISAGIAVILGFITTRLRNSNKLGKIGAILWVIIPIVVGNIIYYQYINPNKLSGNDRAQIEQSLESFPVFQTLKKQEPTLYTQLIDNFLKSKKEGHSEQQLIDEMKQSVAELTMQRIQHAPDKNVIDYMNIILDELRYYQANNRSEHLCFKALFPQVSGGVNATKVLPKELLMRDLDSVNSLFTSSTGGLIKPENQEYENKLNAIVGKMQQQYGHDLQMFVNPAAPEVDREKICDMAIDMYSQILKLPANDAGAILRSMLGGE</sequence>
<feature type="transmembrane region" description="Helical" evidence="1">
    <location>
        <begin position="35"/>
        <end position="53"/>
    </location>
</feature>
<gene>
    <name evidence="2" type="ORF">LC20_04224</name>
</gene>
<accession>A0A7U4GHK0</accession>
<keyword evidence="1" id="KW-0472">Membrane</keyword>
<name>A0A7U4GHK0_YEREN</name>
<feature type="transmembrane region" description="Helical" evidence="1">
    <location>
        <begin position="6"/>
        <end position="23"/>
    </location>
</feature>